<reference evidence="8" key="1">
    <citation type="submission" date="2021-04" db="EMBL/GenBank/DDBJ databases">
        <authorList>
            <consortium name="Molecular Ecology Group"/>
        </authorList>
    </citation>
    <scope>NUCLEOTIDE SEQUENCE</scope>
</reference>
<gene>
    <name evidence="8" type="ORF">CUNI_LOCUS6955</name>
</gene>
<keyword evidence="3 6" id="KW-1015">Disulfide bond</keyword>
<keyword evidence="2" id="KW-0732">Signal</keyword>
<evidence type="ECO:0000256" key="1">
    <source>
        <dbReference type="ARBA" id="ARBA00008139"/>
    </source>
</evidence>
<comment type="similarity">
    <text evidence="1 7">Belongs to the peptidase M2 family.</text>
</comment>
<dbReference type="GO" id="GO:0008237">
    <property type="term" value="F:metallopeptidase activity"/>
    <property type="evidence" value="ECO:0007669"/>
    <property type="project" value="InterPro"/>
</dbReference>
<keyword evidence="4" id="KW-0325">Glycoprotein</keyword>
<evidence type="ECO:0000256" key="5">
    <source>
        <dbReference type="PIRSR" id="PIRSR601548-2"/>
    </source>
</evidence>
<dbReference type="GO" id="GO:0008241">
    <property type="term" value="F:peptidyl-dipeptidase activity"/>
    <property type="evidence" value="ECO:0007669"/>
    <property type="project" value="InterPro"/>
</dbReference>
<feature type="non-terminal residue" evidence="8">
    <location>
        <position position="1"/>
    </location>
</feature>
<dbReference type="PANTHER" id="PTHR10514">
    <property type="entry name" value="ANGIOTENSIN-CONVERTING ENZYME"/>
    <property type="match status" value="1"/>
</dbReference>
<dbReference type="Proteomes" id="UP000678393">
    <property type="component" value="Unassembled WGS sequence"/>
</dbReference>
<evidence type="ECO:0000256" key="3">
    <source>
        <dbReference type="ARBA" id="ARBA00023157"/>
    </source>
</evidence>
<sequence>CKYRGVSPPTNRSKDDFDAGHIYHVAADFSVIRYFFGTFLEYQLYRKACWNKGLKGPLYMCDISGSLVVGDGFR</sequence>
<comment type="caution">
    <text evidence="8">The sequence shown here is derived from an EMBL/GenBank/DDBJ whole genome shotgun (WGS) entry which is preliminary data.</text>
</comment>
<evidence type="ECO:0000256" key="4">
    <source>
        <dbReference type="ARBA" id="ARBA00023180"/>
    </source>
</evidence>
<feature type="disulfide bond" evidence="6">
    <location>
        <begin position="49"/>
        <end position="61"/>
    </location>
</feature>
<evidence type="ECO:0000256" key="2">
    <source>
        <dbReference type="ARBA" id="ARBA00022729"/>
    </source>
</evidence>
<dbReference type="Pfam" id="PF01401">
    <property type="entry name" value="Peptidase_M2"/>
    <property type="match status" value="1"/>
</dbReference>
<dbReference type="AlphaFoldDB" id="A0A8S3YW37"/>
<evidence type="ECO:0000313" key="8">
    <source>
        <dbReference type="EMBL" id="CAG5121397.1"/>
    </source>
</evidence>
<protein>
    <submittedName>
        <fullName evidence="8">Uncharacterized protein</fullName>
    </submittedName>
</protein>
<accession>A0A8S3YW37</accession>
<dbReference type="GO" id="GO:0006508">
    <property type="term" value="P:proteolysis"/>
    <property type="evidence" value="ECO:0007669"/>
    <property type="project" value="InterPro"/>
</dbReference>
<dbReference type="InterPro" id="IPR001548">
    <property type="entry name" value="Peptidase_M2"/>
</dbReference>
<dbReference type="EMBL" id="CAJHNH020001079">
    <property type="protein sequence ID" value="CAG5121397.1"/>
    <property type="molecule type" value="Genomic_DNA"/>
</dbReference>
<feature type="non-terminal residue" evidence="8">
    <location>
        <position position="74"/>
    </location>
</feature>
<evidence type="ECO:0000256" key="6">
    <source>
        <dbReference type="PIRSR" id="PIRSR601548-4"/>
    </source>
</evidence>
<dbReference type="PANTHER" id="PTHR10514:SF27">
    <property type="entry name" value="ANGIOTENSIN-CONVERTING ENZYME"/>
    <property type="match status" value="1"/>
</dbReference>
<name>A0A8S3YW37_9EUPU</name>
<evidence type="ECO:0000256" key="7">
    <source>
        <dbReference type="PROSITE-ProRule" id="PRU01355"/>
    </source>
</evidence>
<dbReference type="SUPFAM" id="SSF55486">
    <property type="entry name" value="Metalloproteases ('zincins'), catalytic domain"/>
    <property type="match status" value="1"/>
</dbReference>
<dbReference type="GO" id="GO:0016020">
    <property type="term" value="C:membrane"/>
    <property type="evidence" value="ECO:0007669"/>
    <property type="project" value="InterPro"/>
</dbReference>
<organism evidence="8 9">
    <name type="scientific">Candidula unifasciata</name>
    <dbReference type="NCBI Taxonomy" id="100452"/>
    <lineage>
        <taxon>Eukaryota</taxon>
        <taxon>Metazoa</taxon>
        <taxon>Spiralia</taxon>
        <taxon>Lophotrochozoa</taxon>
        <taxon>Mollusca</taxon>
        <taxon>Gastropoda</taxon>
        <taxon>Heterobranchia</taxon>
        <taxon>Euthyneura</taxon>
        <taxon>Panpulmonata</taxon>
        <taxon>Eupulmonata</taxon>
        <taxon>Stylommatophora</taxon>
        <taxon>Helicina</taxon>
        <taxon>Helicoidea</taxon>
        <taxon>Geomitridae</taxon>
        <taxon>Candidula</taxon>
    </lineage>
</organism>
<dbReference type="PROSITE" id="PS52011">
    <property type="entry name" value="PEPTIDASE_M2"/>
    <property type="match status" value="1"/>
</dbReference>
<feature type="binding site" evidence="5">
    <location>
        <position position="33"/>
    </location>
    <ligand>
        <name>chloride</name>
        <dbReference type="ChEBI" id="CHEBI:17996"/>
        <label>1</label>
    </ligand>
</feature>
<evidence type="ECO:0000313" key="9">
    <source>
        <dbReference type="Proteomes" id="UP000678393"/>
    </source>
</evidence>
<comment type="caution">
    <text evidence="7">Lacks conserved residue(s) required for the propagation of feature annotation.</text>
</comment>
<proteinExistence type="inferred from homology"/>
<keyword evidence="9" id="KW-1185">Reference proteome</keyword>